<dbReference type="EMBL" id="SHKK01000001">
    <property type="protein sequence ID" value="RZT79054.1"/>
    <property type="molecule type" value="Genomic_DNA"/>
</dbReference>
<evidence type="ECO:0000313" key="3">
    <source>
        <dbReference type="Proteomes" id="UP000293781"/>
    </source>
</evidence>
<dbReference type="InterPro" id="IPR057746">
    <property type="entry name" value="CpnT-like_N"/>
</dbReference>
<proteinExistence type="predicted"/>
<feature type="domain" description="Outer membrane channel protein CpnT-like N-terminal" evidence="1">
    <location>
        <begin position="17"/>
        <end position="135"/>
    </location>
</feature>
<gene>
    <name evidence="2" type="ORF">EV382_2250</name>
</gene>
<sequence>MGIQIPGELSGLLNELGYIWPESDEERLFELGQAWIAFGAEVDTVSAAAGQATVRLSDNHGEALEAFRVQWAHTDSAPEVLHGICTGARAVGAALLVCAMAVLALKINVIVQLTLLAIAIVQAIATAGPTLGASLLEIPVFKKLIDIAIDFLIGQALEIVLG</sequence>
<comment type="caution">
    <text evidence="2">The sequence shown here is derived from an EMBL/GenBank/DDBJ whole genome shotgun (WGS) entry which is preliminary data.</text>
</comment>
<evidence type="ECO:0000259" key="1">
    <source>
        <dbReference type="Pfam" id="PF25547"/>
    </source>
</evidence>
<dbReference type="Pfam" id="PF25547">
    <property type="entry name" value="WXG100_2"/>
    <property type="match status" value="1"/>
</dbReference>
<reference evidence="2 3" key="1">
    <citation type="submission" date="2019-02" db="EMBL/GenBank/DDBJ databases">
        <title>Sequencing the genomes of 1000 actinobacteria strains.</title>
        <authorList>
            <person name="Klenk H.-P."/>
        </authorList>
    </citation>
    <scope>NUCLEOTIDE SEQUENCE [LARGE SCALE GENOMIC DNA]</scope>
    <source>
        <strain evidence="2 3">DSM 45888</strain>
    </source>
</reference>
<dbReference type="AlphaFoldDB" id="A0A4Q7UE96"/>
<organism evidence="2 3">
    <name type="scientific">Micromonospora violae</name>
    <dbReference type="NCBI Taxonomy" id="1278207"/>
    <lineage>
        <taxon>Bacteria</taxon>
        <taxon>Bacillati</taxon>
        <taxon>Actinomycetota</taxon>
        <taxon>Actinomycetes</taxon>
        <taxon>Micromonosporales</taxon>
        <taxon>Micromonosporaceae</taxon>
        <taxon>Micromonospora</taxon>
    </lineage>
</organism>
<keyword evidence="3" id="KW-1185">Reference proteome</keyword>
<protein>
    <recommendedName>
        <fullName evidence="1">Outer membrane channel protein CpnT-like N-terminal domain-containing protein</fullName>
    </recommendedName>
</protein>
<dbReference type="OrthoDB" id="2677932at2"/>
<dbReference type="Proteomes" id="UP000293781">
    <property type="component" value="Unassembled WGS sequence"/>
</dbReference>
<evidence type="ECO:0000313" key="2">
    <source>
        <dbReference type="EMBL" id="RZT79054.1"/>
    </source>
</evidence>
<name>A0A4Q7UE96_9ACTN</name>
<dbReference type="RefSeq" id="WP_130401488.1">
    <property type="nucleotide sequence ID" value="NZ_SHKK01000001.1"/>
</dbReference>
<accession>A0A4Q7UE96</accession>